<evidence type="ECO:0000259" key="13">
    <source>
        <dbReference type="Pfam" id="PF17285"/>
    </source>
</evidence>
<dbReference type="GO" id="GO:0032259">
    <property type="term" value="P:methylation"/>
    <property type="evidence" value="ECO:0007669"/>
    <property type="project" value="UniProtKB-KW"/>
</dbReference>
<dbReference type="Gene3D" id="3.40.50.150">
    <property type="entry name" value="Vaccinia Virus protein VP39"/>
    <property type="match status" value="1"/>
</dbReference>
<dbReference type="SUPFAM" id="SSF53335">
    <property type="entry name" value="S-adenosyl-L-methionine-dependent methyltransferases"/>
    <property type="match status" value="1"/>
</dbReference>
<evidence type="ECO:0000256" key="7">
    <source>
        <dbReference type="ARBA" id="ARBA00048612"/>
    </source>
</evidence>
<accession>A0A8W8K866</accession>
<evidence type="ECO:0000256" key="9">
    <source>
        <dbReference type="PIRSR" id="PIRSR015894-1"/>
    </source>
</evidence>
<dbReference type="GO" id="GO:0044020">
    <property type="term" value="F:histone H4R3 methyltransferase activity"/>
    <property type="evidence" value="ECO:0007669"/>
    <property type="project" value="UniProtKB-ARBA"/>
</dbReference>
<dbReference type="CDD" id="cd02440">
    <property type="entry name" value="AdoMet_MTases"/>
    <property type="match status" value="1"/>
</dbReference>
<evidence type="ECO:0000256" key="3">
    <source>
        <dbReference type="ARBA" id="ARBA00022691"/>
    </source>
</evidence>
<feature type="site" description="Critical for specifying symmetric addition of methyl groups" evidence="11">
    <location>
        <position position="337"/>
    </location>
</feature>
<comment type="similarity">
    <text evidence="8">Belongs to the class I-like SAM-binding methyltransferase superfamily.</text>
</comment>
<feature type="domain" description="PRMT5 arginine-N-methyltransferase" evidence="12">
    <location>
        <begin position="308"/>
        <end position="475"/>
    </location>
</feature>
<dbReference type="InterPro" id="IPR035248">
    <property type="entry name" value="PRMT5_C"/>
</dbReference>
<evidence type="ECO:0000256" key="11">
    <source>
        <dbReference type="PIRSR" id="PIRSR015894-3"/>
    </source>
</evidence>
<dbReference type="FunFam" id="2.70.160.11:FF:000003">
    <property type="entry name" value="Protein arginine N-methyltransferase 5"/>
    <property type="match status" value="1"/>
</dbReference>
<evidence type="ECO:0000256" key="4">
    <source>
        <dbReference type="ARBA" id="ARBA00022853"/>
    </source>
</evidence>
<dbReference type="GO" id="GO:0035243">
    <property type="term" value="F:protein-arginine omega-N symmetric methyltransferase activity"/>
    <property type="evidence" value="ECO:0007669"/>
    <property type="project" value="UniProtKB-EC"/>
</dbReference>
<dbReference type="InterPro" id="IPR007857">
    <property type="entry name" value="Arg_MeTrfase_PRMT5"/>
</dbReference>
<keyword evidence="4" id="KW-0156">Chromatin regulator</keyword>
<protein>
    <recommendedName>
        <fullName evidence="8">Protein arginine N-methyltransferase</fullName>
    </recommendedName>
</protein>
<dbReference type="GO" id="GO:0005829">
    <property type="term" value="C:cytosol"/>
    <property type="evidence" value="ECO:0007669"/>
    <property type="project" value="TreeGrafter"/>
</dbReference>
<name>A0A8W8K866_MAGGI</name>
<keyword evidence="16" id="KW-1185">Reference proteome</keyword>
<evidence type="ECO:0000256" key="2">
    <source>
        <dbReference type="ARBA" id="ARBA00022679"/>
    </source>
</evidence>
<evidence type="ECO:0000313" key="16">
    <source>
        <dbReference type="Proteomes" id="UP000005408"/>
    </source>
</evidence>
<keyword evidence="6" id="KW-0804">Transcription</keyword>
<dbReference type="FunFam" id="3.20.20.150:FF:000008">
    <property type="entry name" value="Protein arginine N-methyltransferase 5"/>
    <property type="match status" value="1"/>
</dbReference>
<evidence type="ECO:0000256" key="1">
    <source>
        <dbReference type="ARBA" id="ARBA00022603"/>
    </source>
</evidence>
<dbReference type="EnsemblMetazoa" id="G22383.4">
    <property type="protein sequence ID" value="G22383.4:cds"/>
    <property type="gene ID" value="G22383"/>
</dbReference>
<evidence type="ECO:0000256" key="5">
    <source>
        <dbReference type="ARBA" id="ARBA00023015"/>
    </source>
</evidence>
<dbReference type="PANTHER" id="PTHR10738">
    <property type="entry name" value="PROTEIN ARGININE N-METHYLTRANSFERASE 5"/>
    <property type="match status" value="1"/>
</dbReference>
<dbReference type="Pfam" id="PF17285">
    <property type="entry name" value="PRMT5_TIM"/>
    <property type="match status" value="1"/>
</dbReference>
<dbReference type="GO" id="GO:0005634">
    <property type="term" value="C:nucleus"/>
    <property type="evidence" value="ECO:0007669"/>
    <property type="project" value="UniProtKB-ARBA"/>
</dbReference>
<dbReference type="Gene3D" id="2.70.160.11">
    <property type="entry name" value="Hnrnp arginine n-methyltransferase1"/>
    <property type="match status" value="1"/>
</dbReference>
<feature type="binding site" evidence="10">
    <location>
        <position position="403"/>
    </location>
    <ligand>
        <name>S-adenosyl-L-methionine</name>
        <dbReference type="ChEBI" id="CHEBI:59789"/>
    </ligand>
</feature>
<feature type="binding site" evidence="10">
    <location>
        <position position="334"/>
    </location>
    <ligand>
        <name>S-adenosyl-L-methionine</name>
        <dbReference type="ChEBI" id="CHEBI:59789"/>
    </ligand>
</feature>
<evidence type="ECO:0000259" key="12">
    <source>
        <dbReference type="Pfam" id="PF05185"/>
    </source>
</evidence>
<evidence type="ECO:0000256" key="10">
    <source>
        <dbReference type="PIRSR" id="PIRSR015894-2"/>
    </source>
</evidence>
<reference evidence="15" key="1">
    <citation type="submission" date="2022-08" db="UniProtKB">
        <authorList>
            <consortium name="EnsemblMetazoa"/>
        </authorList>
    </citation>
    <scope>IDENTIFICATION</scope>
    <source>
        <strain evidence="15">05x7-T-G4-1.051#20</strain>
    </source>
</reference>
<feature type="active site" description="Proton donor/acceptor" evidence="9">
    <location>
        <position position="446"/>
    </location>
</feature>
<keyword evidence="3 8" id="KW-0949">S-adenosyl-L-methionine</keyword>
<dbReference type="Gene3D" id="3.20.20.150">
    <property type="entry name" value="Divalent-metal-dependent TIM barrel enzymes"/>
    <property type="match status" value="1"/>
</dbReference>
<sequence>MARASCGRDYHCCPDINTAVETACKSGFDFVCLPIVNPRYKREFIHGPAKNRPGPLSRSDLVLSGQDWSTLIVGKTSPWLQLDSRVEVIRKNSEAGFKQELAFASHLGLPAILIQLKHGKNANLARCLSEQIQAAYFQQQYWIQIPLISARDQADCLMEGGQTDEEREPQDDTWKWWHEFRTLCDSQRRINVVLELSTNLPDEEVLDRWLAEPIKCVMVSTNLFLTNKRGYPVLSKPHQSFLKKLFKLDIQIILTGADRHPDKGLHTYQQYLDHLWQVRHQDTDLQQYQHCLYMDNLWQTRSPPDPITQFAKGYEDYLQSPLQPLMDNLESQTYEIFEKDPVKYSQYQKAVYYALLGKIKPEEKETKSVVLMVVGAGRGPLVRASIAASHQADRKIKKVYAVEKNPNAVVTLENMKDEMWGDLVEVVSCDMRLWEAPEKADILVSELLGSFGDNELSPECLDGAQRFLKDDGISIPCEYTSYMSPLQSEKLYNEVRVCKDNTPSNKPLDHNFETPYVVRLHNCQVLAPPQEVFHFKHPNRDTVIDNTRYTCLEFDIKQDAVLHGFAGYFDTILYDNVTLSIHPDTHSPGMFSWFPILFPIKTPIYVKKNDRVVLHIWRSCNAKNVWYEWTIVEPTVLPIHNPKGRSYTIGL</sequence>
<dbReference type="AlphaFoldDB" id="A0A8W8K866"/>
<dbReference type="PIRSF" id="PIRSF015894">
    <property type="entry name" value="Skb1_MeTrfase"/>
    <property type="match status" value="1"/>
</dbReference>
<evidence type="ECO:0000256" key="6">
    <source>
        <dbReference type="ARBA" id="ARBA00023163"/>
    </source>
</evidence>
<dbReference type="GO" id="GO:0006355">
    <property type="term" value="P:regulation of DNA-templated transcription"/>
    <property type="evidence" value="ECO:0007669"/>
    <property type="project" value="TreeGrafter"/>
</dbReference>
<dbReference type="InterPro" id="IPR035075">
    <property type="entry name" value="PRMT5"/>
</dbReference>
<feature type="active site" description="Proton donor/acceptor" evidence="9">
    <location>
        <position position="455"/>
    </location>
</feature>
<dbReference type="FunFam" id="3.40.50.150:FF:000029">
    <property type="entry name" value="Protein arginine N-methyltransferase 5"/>
    <property type="match status" value="1"/>
</dbReference>
<dbReference type="Pfam" id="PF05185">
    <property type="entry name" value="PRMT5"/>
    <property type="match status" value="1"/>
</dbReference>
<evidence type="ECO:0000313" key="15">
    <source>
        <dbReference type="EnsemblMetazoa" id="G22383.1:cds"/>
    </source>
</evidence>
<dbReference type="Pfam" id="PF17286">
    <property type="entry name" value="PRMT5_C"/>
    <property type="match status" value="1"/>
</dbReference>
<feature type="domain" description="PRMT5 oligomerisation" evidence="14">
    <location>
        <begin position="478"/>
        <end position="649"/>
    </location>
</feature>
<dbReference type="PANTHER" id="PTHR10738:SF0">
    <property type="entry name" value="PROTEIN ARGININE N-METHYLTRANSFERASE 5"/>
    <property type="match status" value="1"/>
</dbReference>
<keyword evidence="5" id="KW-0805">Transcription regulation</keyword>
<dbReference type="InterPro" id="IPR025799">
    <property type="entry name" value="Arg_MeTrfase"/>
</dbReference>
<evidence type="ECO:0000259" key="14">
    <source>
        <dbReference type="Pfam" id="PF17286"/>
    </source>
</evidence>
<proteinExistence type="inferred from homology"/>
<feature type="binding site" evidence="10">
    <location>
        <begin position="343"/>
        <end position="344"/>
    </location>
    <ligand>
        <name>S-adenosyl-L-methionine</name>
        <dbReference type="ChEBI" id="CHEBI:59789"/>
    </ligand>
</feature>
<dbReference type="InterPro" id="IPR035247">
    <property type="entry name" value="PRMT5_TIM"/>
</dbReference>
<dbReference type="InterPro" id="IPR029063">
    <property type="entry name" value="SAM-dependent_MTases_sf"/>
</dbReference>
<comment type="catalytic activity">
    <reaction evidence="7">
        <text>L-arginyl-[protein] + 2 S-adenosyl-L-methionine = N(omega),N(omega)'-dimethyl-L-arginyl-[protein] + 2 S-adenosyl-L-homocysteine + 2 H(+)</text>
        <dbReference type="Rhea" id="RHEA:48108"/>
        <dbReference type="Rhea" id="RHEA-COMP:10532"/>
        <dbReference type="Rhea" id="RHEA-COMP:11992"/>
        <dbReference type="ChEBI" id="CHEBI:15378"/>
        <dbReference type="ChEBI" id="CHEBI:29965"/>
        <dbReference type="ChEBI" id="CHEBI:57856"/>
        <dbReference type="ChEBI" id="CHEBI:59789"/>
        <dbReference type="ChEBI" id="CHEBI:88221"/>
        <dbReference type="EC" id="2.1.1.320"/>
    </reaction>
</comment>
<dbReference type="EnsemblMetazoa" id="G22383.1">
    <property type="protein sequence ID" value="G22383.1:cds"/>
    <property type="gene ID" value="G22383"/>
</dbReference>
<dbReference type="Proteomes" id="UP000005408">
    <property type="component" value="Unassembled WGS sequence"/>
</dbReference>
<keyword evidence="1 8" id="KW-0489">Methyltransferase</keyword>
<evidence type="ECO:0000256" key="8">
    <source>
        <dbReference type="PIRNR" id="PIRNR015894"/>
    </source>
</evidence>
<dbReference type="PROSITE" id="PS51678">
    <property type="entry name" value="SAM_MT_PRMT"/>
    <property type="match status" value="1"/>
</dbReference>
<feature type="domain" description="PRMT5 TIM barrel" evidence="13">
    <location>
        <begin position="27"/>
        <end position="277"/>
    </location>
</feature>
<feature type="binding site" evidence="10">
    <location>
        <begin position="430"/>
        <end position="431"/>
    </location>
    <ligand>
        <name>S-adenosyl-L-methionine</name>
        <dbReference type="ChEBI" id="CHEBI:59789"/>
    </ligand>
</feature>
<keyword evidence="2 8" id="KW-0808">Transferase</keyword>
<organism evidence="15 16">
    <name type="scientific">Magallana gigas</name>
    <name type="common">Pacific oyster</name>
    <name type="synonym">Crassostrea gigas</name>
    <dbReference type="NCBI Taxonomy" id="29159"/>
    <lineage>
        <taxon>Eukaryota</taxon>
        <taxon>Metazoa</taxon>
        <taxon>Spiralia</taxon>
        <taxon>Lophotrochozoa</taxon>
        <taxon>Mollusca</taxon>
        <taxon>Bivalvia</taxon>
        <taxon>Autobranchia</taxon>
        <taxon>Pteriomorphia</taxon>
        <taxon>Ostreida</taxon>
        <taxon>Ostreoidea</taxon>
        <taxon>Ostreidae</taxon>
        <taxon>Magallana</taxon>
    </lineage>
</organism>